<evidence type="ECO:0000256" key="1">
    <source>
        <dbReference type="SAM" id="SignalP"/>
    </source>
</evidence>
<feature type="chain" id="PRO_5022732726" description="DUF1311 domain-containing protein" evidence="1">
    <location>
        <begin position="24"/>
        <end position="81"/>
    </location>
</feature>
<sequence length="81" mass="9142">MARAAAALCLTIAVVTVSGPVRAQDAPLWQCQQWQDKIDYYTDLRRKGGSVRDLESWKQARAEYEEKFKDAGCRKHAGLSK</sequence>
<keyword evidence="1" id="KW-0732">Signal</keyword>
<evidence type="ECO:0000313" key="3">
    <source>
        <dbReference type="Proteomes" id="UP000323708"/>
    </source>
</evidence>
<feature type="signal peptide" evidence="1">
    <location>
        <begin position="1"/>
        <end position="23"/>
    </location>
</feature>
<gene>
    <name evidence="2" type="ORF">F0M18_01200</name>
</gene>
<comment type="caution">
    <text evidence="2">The sequence shown here is derived from an EMBL/GenBank/DDBJ whole genome shotgun (WGS) entry which is preliminary data.</text>
</comment>
<dbReference type="RefSeq" id="WP_149609558.1">
    <property type="nucleotide sequence ID" value="NZ_VTUX01000001.1"/>
</dbReference>
<dbReference type="EMBL" id="VTUX01000001">
    <property type="protein sequence ID" value="KAA1194089.1"/>
    <property type="molecule type" value="Genomic_DNA"/>
</dbReference>
<evidence type="ECO:0000313" key="2">
    <source>
        <dbReference type="EMBL" id="KAA1194089.1"/>
    </source>
</evidence>
<proteinExistence type="predicted"/>
<keyword evidence="3" id="KW-1185">Reference proteome</keyword>
<evidence type="ECO:0008006" key="4">
    <source>
        <dbReference type="Google" id="ProtNLM"/>
    </source>
</evidence>
<dbReference type="Proteomes" id="UP000323708">
    <property type="component" value="Unassembled WGS sequence"/>
</dbReference>
<reference evidence="2 3" key="1">
    <citation type="submission" date="2019-09" db="EMBL/GenBank/DDBJ databases">
        <authorList>
            <person name="Chen X.-Y."/>
        </authorList>
    </citation>
    <scope>NUCLEOTIDE SEQUENCE [LARGE SCALE GENOMIC DNA]</scope>
    <source>
        <strain evidence="2 3">NY5</strain>
    </source>
</reference>
<protein>
    <recommendedName>
        <fullName evidence="4">DUF1311 domain-containing protein</fullName>
    </recommendedName>
</protein>
<accession>A0A5B0X781</accession>
<organism evidence="2 3">
    <name type="scientific">Pseudohalioglobus sediminis</name>
    <dbReference type="NCBI Taxonomy" id="2606449"/>
    <lineage>
        <taxon>Bacteria</taxon>
        <taxon>Pseudomonadati</taxon>
        <taxon>Pseudomonadota</taxon>
        <taxon>Gammaproteobacteria</taxon>
        <taxon>Cellvibrionales</taxon>
        <taxon>Halieaceae</taxon>
        <taxon>Pseudohalioglobus</taxon>
    </lineage>
</organism>
<name>A0A5B0X781_9GAMM</name>
<dbReference type="AlphaFoldDB" id="A0A5B0X781"/>